<dbReference type="GO" id="GO:0003723">
    <property type="term" value="F:RNA binding"/>
    <property type="evidence" value="ECO:0007669"/>
    <property type="project" value="TreeGrafter"/>
</dbReference>
<dbReference type="EMBL" id="NDWU01000011">
    <property type="protein sequence ID" value="PUA31981.1"/>
    <property type="molecule type" value="Genomic_DNA"/>
</dbReference>
<gene>
    <name evidence="4" type="ORF">B9J98_04885</name>
</gene>
<keyword evidence="2" id="KW-0687">Ribonucleoprotein</keyword>
<protein>
    <submittedName>
        <fullName evidence="4">30S ribosomal protein S9</fullName>
    </submittedName>
</protein>
<accession>A0A2R7Y363</accession>
<dbReference type="Proteomes" id="UP000244066">
    <property type="component" value="Unassembled WGS sequence"/>
</dbReference>
<evidence type="ECO:0000256" key="2">
    <source>
        <dbReference type="ARBA" id="ARBA00023274"/>
    </source>
</evidence>
<sequence>MSKVIDTIFVGKRKTAVARLKVRHGNGEVLINNMPLERLGHYIAIKKILTPLYFDEKFWKTHTFDAKVSGGGVLAAADAVSIAIAKAVAAHNPKAREAMLQYDRSLLVDDPRRTEPKKPNRRSARRFKQKSYR</sequence>
<comment type="caution">
    <text evidence="4">The sequence shown here is derived from an EMBL/GenBank/DDBJ whole genome shotgun (WGS) entry which is preliminary data.</text>
</comment>
<dbReference type="SUPFAM" id="SSF54211">
    <property type="entry name" value="Ribosomal protein S5 domain 2-like"/>
    <property type="match status" value="1"/>
</dbReference>
<dbReference type="AlphaFoldDB" id="A0A2R7Y363"/>
<organism evidence="4 5">
    <name type="scientific">Candidatus Terraquivivens tikiterensis</name>
    <dbReference type="NCBI Taxonomy" id="1980982"/>
    <lineage>
        <taxon>Archaea</taxon>
        <taxon>Nitrososphaerota</taxon>
        <taxon>Candidatus Wolframiiraptoraceae</taxon>
        <taxon>Candidatus Terraquivivens</taxon>
    </lineage>
</organism>
<keyword evidence="1 4" id="KW-0689">Ribosomal protein</keyword>
<feature type="compositionally biased region" description="Basic residues" evidence="3">
    <location>
        <begin position="119"/>
        <end position="133"/>
    </location>
</feature>
<dbReference type="GO" id="GO:0003735">
    <property type="term" value="F:structural constituent of ribosome"/>
    <property type="evidence" value="ECO:0007669"/>
    <property type="project" value="InterPro"/>
</dbReference>
<evidence type="ECO:0000256" key="3">
    <source>
        <dbReference type="SAM" id="MobiDB-lite"/>
    </source>
</evidence>
<dbReference type="PANTHER" id="PTHR21569">
    <property type="entry name" value="RIBOSOMAL PROTEIN S9"/>
    <property type="match status" value="1"/>
</dbReference>
<dbReference type="InterPro" id="IPR000754">
    <property type="entry name" value="Ribosomal_uS9"/>
</dbReference>
<dbReference type="GO" id="GO:0000462">
    <property type="term" value="P:maturation of SSU-rRNA from tricistronic rRNA transcript (SSU-rRNA, 5.8S rRNA, LSU-rRNA)"/>
    <property type="evidence" value="ECO:0007669"/>
    <property type="project" value="TreeGrafter"/>
</dbReference>
<feature type="region of interest" description="Disordered" evidence="3">
    <location>
        <begin position="109"/>
        <end position="133"/>
    </location>
</feature>
<dbReference type="Gene3D" id="3.30.230.10">
    <property type="match status" value="1"/>
</dbReference>
<dbReference type="GO" id="GO:0006412">
    <property type="term" value="P:translation"/>
    <property type="evidence" value="ECO:0007669"/>
    <property type="project" value="InterPro"/>
</dbReference>
<proteinExistence type="predicted"/>
<evidence type="ECO:0000313" key="5">
    <source>
        <dbReference type="Proteomes" id="UP000244066"/>
    </source>
</evidence>
<dbReference type="GO" id="GO:0022627">
    <property type="term" value="C:cytosolic small ribosomal subunit"/>
    <property type="evidence" value="ECO:0007669"/>
    <property type="project" value="TreeGrafter"/>
</dbReference>
<dbReference type="InterPro" id="IPR020568">
    <property type="entry name" value="Ribosomal_Su5_D2-typ_SF"/>
</dbReference>
<dbReference type="PANTHER" id="PTHR21569:SF16">
    <property type="entry name" value="RIBOSOMAL PROTEIN S16"/>
    <property type="match status" value="1"/>
</dbReference>
<feature type="compositionally biased region" description="Basic and acidic residues" evidence="3">
    <location>
        <begin position="109"/>
        <end position="118"/>
    </location>
</feature>
<evidence type="ECO:0000313" key="4">
    <source>
        <dbReference type="EMBL" id="PUA31981.1"/>
    </source>
</evidence>
<evidence type="ECO:0000256" key="1">
    <source>
        <dbReference type="ARBA" id="ARBA00022980"/>
    </source>
</evidence>
<dbReference type="Pfam" id="PF00380">
    <property type="entry name" value="Ribosomal_S9"/>
    <property type="match status" value="1"/>
</dbReference>
<reference evidence="4 5" key="1">
    <citation type="submission" date="2017-04" db="EMBL/GenBank/DDBJ databases">
        <title>Draft Aigarchaeota genome from a New Zealand hot spring.</title>
        <authorList>
            <person name="Reysenbach A.-L."/>
            <person name="Donaho J.A."/>
            <person name="Gerhart J."/>
            <person name="Kelley J.F."/>
            <person name="Kouba K."/>
            <person name="Podar M."/>
            <person name="Stott M."/>
        </authorList>
    </citation>
    <scope>NUCLEOTIDE SEQUENCE [LARGE SCALE GENOMIC DNA]</scope>
    <source>
        <strain evidence="4">NZ13_MG1</strain>
    </source>
</reference>
<name>A0A2R7Y363_9ARCH</name>
<dbReference type="InterPro" id="IPR014721">
    <property type="entry name" value="Ribsml_uS5_D2-typ_fold_subgr"/>
</dbReference>